<keyword evidence="3" id="KW-1185">Reference proteome</keyword>
<protein>
    <submittedName>
        <fullName evidence="2">Pentapeptide repeat-containing protein</fullName>
    </submittedName>
</protein>
<reference evidence="2 3" key="1">
    <citation type="submission" date="2024-09" db="EMBL/GenBank/DDBJ databases">
        <authorList>
            <person name="Sun Q."/>
            <person name="Mori K."/>
        </authorList>
    </citation>
    <scope>NUCLEOTIDE SEQUENCE [LARGE SCALE GENOMIC DNA]</scope>
    <source>
        <strain evidence="2 3">JCM 3307</strain>
    </source>
</reference>
<feature type="transmembrane region" description="Helical" evidence="1">
    <location>
        <begin position="28"/>
        <end position="47"/>
    </location>
</feature>
<dbReference type="Proteomes" id="UP001589608">
    <property type="component" value="Unassembled WGS sequence"/>
</dbReference>
<dbReference type="SUPFAM" id="SSF141571">
    <property type="entry name" value="Pentapeptide repeat-like"/>
    <property type="match status" value="1"/>
</dbReference>
<dbReference type="InterPro" id="IPR001646">
    <property type="entry name" value="5peptide_repeat"/>
</dbReference>
<feature type="transmembrane region" description="Helical" evidence="1">
    <location>
        <begin position="88"/>
        <end position="106"/>
    </location>
</feature>
<evidence type="ECO:0000313" key="2">
    <source>
        <dbReference type="EMBL" id="MFB9445613.1"/>
    </source>
</evidence>
<dbReference type="Pfam" id="PF00805">
    <property type="entry name" value="Pentapeptide"/>
    <property type="match status" value="2"/>
</dbReference>
<dbReference type="InterPro" id="IPR051082">
    <property type="entry name" value="Pentapeptide-BTB/POZ_domain"/>
</dbReference>
<sequence length="301" mass="32491">MAADEAGTGGSAPGEEAKRLRGSGLNRAIAVSAAVAAAIAAVVWMVISLPQSIVPPYSEGQLAGITDPAKSLELRDSRIKMQNEVRGSLLQLIGGVALASGLVLTYRQLRINRDGQLTDRFTAAIDHLGQDANSSLAMTLGGIYALERIARDSRSDRSAIQDILAAFIRDRSPWPPRPGELDASTPISDLPRLAGRLPAVQAALTVLGRMPRPISRNQRLDLRRTDLRRANLQSADLRLVDLEEAHLERAWLRAANLNEASLWGTDLTDAKLHEVKIFNVQGGEAAIWPADFDPQRGVHTA</sequence>
<keyword evidence="1" id="KW-0812">Transmembrane</keyword>
<comment type="caution">
    <text evidence="2">The sequence shown here is derived from an EMBL/GenBank/DDBJ whole genome shotgun (WGS) entry which is preliminary data.</text>
</comment>
<keyword evidence="1" id="KW-0472">Membrane</keyword>
<dbReference type="Gene3D" id="2.160.20.80">
    <property type="entry name" value="E3 ubiquitin-protein ligase SopA"/>
    <property type="match status" value="1"/>
</dbReference>
<keyword evidence="1" id="KW-1133">Transmembrane helix</keyword>
<proteinExistence type="predicted"/>
<dbReference type="PANTHER" id="PTHR14136">
    <property type="entry name" value="BTB_POZ DOMAIN-CONTAINING PROTEIN KCTD9"/>
    <property type="match status" value="1"/>
</dbReference>
<accession>A0ABV5M9T0</accession>
<gene>
    <name evidence="2" type="ORF">ACFFTR_21250</name>
</gene>
<evidence type="ECO:0000256" key="1">
    <source>
        <dbReference type="SAM" id="Phobius"/>
    </source>
</evidence>
<dbReference type="RefSeq" id="WP_223093295.1">
    <property type="nucleotide sequence ID" value="NZ_CP061913.1"/>
</dbReference>
<organism evidence="2 3">
    <name type="scientific">Dactylosporangium vinaceum</name>
    <dbReference type="NCBI Taxonomy" id="53362"/>
    <lineage>
        <taxon>Bacteria</taxon>
        <taxon>Bacillati</taxon>
        <taxon>Actinomycetota</taxon>
        <taxon>Actinomycetes</taxon>
        <taxon>Micromonosporales</taxon>
        <taxon>Micromonosporaceae</taxon>
        <taxon>Dactylosporangium</taxon>
    </lineage>
</organism>
<dbReference type="EMBL" id="JBHMCA010000043">
    <property type="protein sequence ID" value="MFB9445613.1"/>
    <property type="molecule type" value="Genomic_DNA"/>
</dbReference>
<name>A0ABV5M9T0_9ACTN</name>
<evidence type="ECO:0000313" key="3">
    <source>
        <dbReference type="Proteomes" id="UP001589608"/>
    </source>
</evidence>
<dbReference type="PANTHER" id="PTHR14136:SF17">
    <property type="entry name" value="BTB_POZ DOMAIN-CONTAINING PROTEIN KCTD9"/>
    <property type="match status" value="1"/>
</dbReference>